<feature type="transmembrane region" description="Helical" evidence="1">
    <location>
        <begin position="38"/>
        <end position="63"/>
    </location>
</feature>
<sequence>MSISYVDVKEMNFVAQNVPELACQNLVKLEPKVWNQSMWLIALPSLLFSTLLYLIIMLLTGFYSGLIGKRRNRLYLWQVFFANPSEWWDNRNSKMKGRAPDFRHKDTGEALWINDNDPPWINQQLQLHDSRSTQRRYRPDRGLVSLVPFAKKNLEVDWITDIADDDELAYAAEGQQGIGVFKDRVIPVGNPHCFMIVVCGLIGFKGEEAVERMS</sequence>
<evidence type="ECO:0000256" key="1">
    <source>
        <dbReference type="SAM" id="Phobius"/>
    </source>
</evidence>
<dbReference type="PANTHER" id="PTHR10302">
    <property type="entry name" value="SINGLE-STRANDED DNA-BINDING PROTEIN"/>
    <property type="match status" value="1"/>
</dbReference>
<dbReference type="Proteomes" id="UP000298416">
    <property type="component" value="Unassembled WGS sequence"/>
</dbReference>
<reference evidence="2" key="1">
    <citation type="submission" date="2018-01" db="EMBL/GenBank/DDBJ databases">
        <authorList>
            <person name="Mao J.F."/>
        </authorList>
    </citation>
    <scope>NUCLEOTIDE SEQUENCE</scope>
    <source>
        <strain evidence="2">Huo1</strain>
        <tissue evidence="2">Leaf</tissue>
    </source>
</reference>
<dbReference type="InterPro" id="IPR011344">
    <property type="entry name" value="ssDNA-bd"/>
</dbReference>
<keyword evidence="1" id="KW-0472">Membrane</keyword>
<evidence type="ECO:0000313" key="2">
    <source>
        <dbReference type="EMBL" id="KAG6403361.1"/>
    </source>
</evidence>
<keyword evidence="1" id="KW-0812">Transmembrane</keyword>
<dbReference type="PANTHER" id="PTHR10302:SF18">
    <property type="entry name" value="PROTEIN OSB1, MITOCHONDRIAL"/>
    <property type="match status" value="1"/>
</dbReference>
<comment type="caution">
    <text evidence="2">The sequence shown here is derived from an EMBL/GenBank/DDBJ whole genome shotgun (WGS) entry which is preliminary data.</text>
</comment>
<protein>
    <submittedName>
        <fullName evidence="2">Uncharacterized protein</fullName>
    </submittedName>
</protein>
<dbReference type="GO" id="GO:0042645">
    <property type="term" value="C:mitochondrial nucleoid"/>
    <property type="evidence" value="ECO:0007669"/>
    <property type="project" value="TreeGrafter"/>
</dbReference>
<dbReference type="GO" id="GO:0003697">
    <property type="term" value="F:single-stranded DNA binding"/>
    <property type="evidence" value="ECO:0007669"/>
    <property type="project" value="InterPro"/>
</dbReference>
<keyword evidence="3" id="KW-1185">Reference proteome</keyword>
<dbReference type="EMBL" id="PNBA02000013">
    <property type="protein sequence ID" value="KAG6403361.1"/>
    <property type="molecule type" value="Genomic_DNA"/>
</dbReference>
<name>A0A8X8ZFU7_SALSN</name>
<proteinExistence type="predicted"/>
<gene>
    <name evidence="2" type="ORF">SASPL_135579</name>
</gene>
<evidence type="ECO:0000313" key="3">
    <source>
        <dbReference type="Proteomes" id="UP000298416"/>
    </source>
</evidence>
<organism evidence="2">
    <name type="scientific">Salvia splendens</name>
    <name type="common">Scarlet sage</name>
    <dbReference type="NCBI Taxonomy" id="180675"/>
    <lineage>
        <taxon>Eukaryota</taxon>
        <taxon>Viridiplantae</taxon>
        <taxon>Streptophyta</taxon>
        <taxon>Embryophyta</taxon>
        <taxon>Tracheophyta</taxon>
        <taxon>Spermatophyta</taxon>
        <taxon>Magnoliopsida</taxon>
        <taxon>eudicotyledons</taxon>
        <taxon>Gunneridae</taxon>
        <taxon>Pentapetalae</taxon>
        <taxon>asterids</taxon>
        <taxon>lamiids</taxon>
        <taxon>Lamiales</taxon>
        <taxon>Lamiaceae</taxon>
        <taxon>Nepetoideae</taxon>
        <taxon>Mentheae</taxon>
        <taxon>Salviinae</taxon>
        <taxon>Salvia</taxon>
        <taxon>Salvia subgen. Calosphace</taxon>
        <taxon>core Calosphace</taxon>
    </lineage>
</organism>
<keyword evidence="1" id="KW-1133">Transmembrane helix</keyword>
<dbReference type="AlphaFoldDB" id="A0A8X8ZFU7"/>
<dbReference type="GO" id="GO:0006264">
    <property type="term" value="P:mitochondrial DNA replication"/>
    <property type="evidence" value="ECO:0007669"/>
    <property type="project" value="TreeGrafter"/>
</dbReference>
<reference evidence="2" key="2">
    <citation type="submission" date="2020-08" db="EMBL/GenBank/DDBJ databases">
        <title>Plant Genome Project.</title>
        <authorList>
            <person name="Zhang R.-G."/>
        </authorList>
    </citation>
    <scope>NUCLEOTIDE SEQUENCE</scope>
    <source>
        <strain evidence="2">Huo1</strain>
        <tissue evidence="2">Leaf</tissue>
    </source>
</reference>
<accession>A0A8X8ZFU7</accession>